<dbReference type="Proteomes" id="UP000323166">
    <property type="component" value="Unassembled WGS sequence"/>
</dbReference>
<organism evidence="2 3">
    <name type="scientific">Desulfallas thermosapovorans DSM 6562</name>
    <dbReference type="NCBI Taxonomy" id="1121431"/>
    <lineage>
        <taxon>Bacteria</taxon>
        <taxon>Bacillati</taxon>
        <taxon>Bacillota</taxon>
        <taxon>Clostridia</taxon>
        <taxon>Eubacteriales</taxon>
        <taxon>Desulfallaceae</taxon>
        <taxon>Desulfallas</taxon>
    </lineage>
</organism>
<evidence type="ECO:0000256" key="1">
    <source>
        <dbReference type="SAM" id="MobiDB-lite"/>
    </source>
</evidence>
<gene>
    <name evidence="2" type="ORF">LX24_01872</name>
</gene>
<sequence length="257" mass="29490">MGLDNYTRCQLGEPHTDEDLESANGPVVTYHLSPEEIAKRYGPPQKMQRKSRKPKLDKKSLADMLRRETVGIVARKNMIPKRQLLIMCEKYGLKLDKKGRLKEDKNVDIQSNDNTQTTNGGFKTYPEDAGRKKTRLEVAREKLSKEKYLKLKGEDLKDKEIMEQFDIPNDVFYVLKKEWGLTGDKAGETTVTKMTIAKAIKLREETQNEVSYAEKVISPDIKQVAPKLAKLLFDHLEEHSAKLSHIDKVFDTVEIEV</sequence>
<evidence type="ECO:0000313" key="2">
    <source>
        <dbReference type="EMBL" id="TYO95143.1"/>
    </source>
</evidence>
<evidence type="ECO:0000313" key="3">
    <source>
        <dbReference type="Proteomes" id="UP000323166"/>
    </source>
</evidence>
<keyword evidence="3" id="KW-1185">Reference proteome</keyword>
<feature type="compositionally biased region" description="Basic residues" evidence="1">
    <location>
        <begin position="47"/>
        <end position="56"/>
    </location>
</feature>
<protein>
    <submittedName>
        <fullName evidence="2">Uncharacterized protein</fullName>
    </submittedName>
</protein>
<feature type="region of interest" description="Disordered" evidence="1">
    <location>
        <begin position="1"/>
        <end position="58"/>
    </location>
</feature>
<dbReference type="AlphaFoldDB" id="A0A5S4ZR96"/>
<dbReference type="EMBL" id="VNHM01000009">
    <property type="protein sequence ID" value="TYO95143.1"/>
    <property type="molecule type" value="Genomic_DNA"/>
</dbReference>
<proteinExistence type="predicted"/>
<accession>A0A5S4ZR96</accession>
<reference evidence="2 3" key="1">
    <citation type="submission" date="2019-07" db="EMBL/GenBank/DDBJ databases">
        <title>Genomic Encyclopedia of Type Strains, Phase I: the one thousand microbial genomes (KMG-I) project.</title>
        <authorList>
            <person name="Kyrpides N."/>
        </authorList>
    </citation>
    <scope>NUCLEOTIDE SEQUENCE [LARGE SCALE GENOMIC DNA]</scope>
    <source>
        <strain evidence="2 3">DSM 6562</strain>
    </source>
</reference>
<name>A0A5S4ZR96_9FIRM</name>
<dbReference type="RefSeq" id="WP_166511878.1">
    <property type="nucleotide sequence ID" value="NZ_VNHM01000009.1"/>
</dbReference>
<comment type="caution">
    <text evidence="2">The sequence shown here is derived from an EMBL/GenBank/DDBJ whole genome shotgun (WGS) entry which is preliminary data.</text>
</comment>